<feature type="region of interest" description="Disordered" evidence="1">
    <location>
        <begin position="15"/>
        <end position="37"/>
    </location>
</feature>
<accession>A0A169QP47</accession>
<dbReference type="EMBL" id="AP014809">
    <property type="protein sequence ID" value="BAU89342.1"/>
    <property type="molecule type" value="Genomic_DNA"/>
</dbReference>
<name>A0A169QP47_9HYPH</name>
<evidence type="ECO:0000313" key="3">
    <source>
        <dbReference type="Proteomes" id="UP000218288"/>
    </source>
</evidence>
<reference evidence="2 3" key="1">
    <citation type="journal article" date="2016" name="Genome Announc.">
        <title>Complete Genome Sequence of Methylobacterium populi P-1M, Isolated from Pink-Pigmented Household Biofilm.</title>
        <authorList>
            <person name="Morohoshi T."/>
            <person name="Ikeda T."/>
        </authorList>
    </citation>
    <scope>NUCLEOTIDE SEQUENCE [LARGE SCALE GENOMIC DNA]</scope>
    <source>
        <strain evidence="2 3">P-1M</strain>
    </source>
</reference>
<gene>
    <name evidence="2" type="ORF">MPPM_0737</name>
</gene>
<proteinExistence type="predicted"/>
<protein>
    <submittedName>
        <fullName evidence="2">Chromosome segregation ATPase-like protein</fullName>
    </submittedName>
</protein>
<organism evidence="2 3">
    <name type="scientific">Methylorubrum populi</name>
    <dbReference type="NCBI Taxonomy" id="223967"/>
    <lineage>
        <taxon>Bacteria</taxon>
        <taxon>Pseudomonadati</taxon>
        <taxon>Pseudomonadota</taxon>
        <taxon>Alphaproteobacteria</taxon>
        <taxon>Hyphomicrobiales</taxon>
        <taxon>Methylobacteriaceae</taxon>
        <taxon>Methylorubrum</taxon>
    </lineage>
</organism>
<dbReference type="RefSeq" id="WP_244573460.1">
    <property type="nucleotide sequence ID" value="NZ_AP014809.1"/>
</dbReference>
<feature type="region of interest" description="Disordered" evidence="1">
    <location>
        <begin position="43"/>
        <end position="62"/>
    </location>
</feature>
<evidence type="ECO:0000313" key="2">
    <source>
        <dbReference type="EMBL" id="BAU89342.1"/>
    </source>
</evidence>
<sequence>MAWMPFRSVLPTSSVARGKDVEQRIPAPHPASSPRLSKVVVPDFTDGARPPRPTPEPTTLDAIGQRDEVVRERIDARVGRLDDLRSLQDDFPLILQPLASISNERSKASLRIAELENTLSHEVTGISPRCAVRGAPPA</sequence>
<evidence type="ECO:0000256" key="1">
    <source>
        <dbReference type="SAM" id="MobiDB-lite"/>
    </source>
</evidence>
<dbReference type="AlphaFoldDB" id="A0A169QP47"/>
<dbReference type="Proteomes" id="UP000218288">
    <property type="component" value="Chromosome"/>
</dbReference>